<dbReference type="AlphaFoldDB" id="A0A1I1LAV1"/>
<dbReference type="RefSeq" id="WP_090974705.1">
    <property type="nucleotide sequence ID" value="NZ_FOLL01000019.1"/>
</dbReference>
<dbReference type="InterPro" id="IPR032508">
    <property type="entry name" value="FecR_C"/>
</dbReference>
<dbReference type="OrthoDB" id="1452822at2"/>
<dbReference type="PANTHER" id="PTHR30273">
    <property type="entry name" value="PERIPLASMIC SIGNAL SENSOR AND SIGMA FACTOR ACTIVATOR FECR-RELATED"/>
    <property type="match status" value="1"/>
</dbReference>
<feature type="domain" description="FecR protein" evidence="3">
    <location>
        <begin position="177"/>
        <end position="266"/>
    </location>
</feature>
<keyword evidence="2" id="KW-1133">Transmembrane helix</keyword>
<evidence type="ECO:0000313" key="5">
    <source>
        <dbReference type="EMBL" id="SFC68128.1"/>
    </source>
</evidence>
<sequence length="387" mass="42953">MQENEGDIPGRDRDSRQSESGSGRHDPELSAQIGRMITKHADDKKMRESDRERLWISITQTVATKVKTKASRNRRWIVATASAAVVAVTMGIGLWFNRTPPLDEGEFLKRLARERHADLSRIDSVRLASSTGTEIAVGDDAVLYYQDSLLQITGGDGTKRELVLHNPDVYNTLIVPYGKRTEVVLADGTKVWLNAGSELTFPVVFGKGSRAIYLEGEGYFDVAHREGQPFVVHLADMEINVLGTTFNVSAYTDDSFSSAVLLTGAIELKSKQKNGFNTVRLKPGKKATLNRKDRQLTVADASGEDDISWTKKQLILKSMPVSGLIRRLERVYNTAVVLGDGAEAADEKISGSLDLTQPLADVLSIIYEPDIYRINQEERRFVISRKN</sequence>
<keyword evidence="6" id="KW-1185">Reference proteome</keyword>
<reference evidence="5 6" key="1">
    <citation type="submission" date="2016-10" db="EMBL/GenBank/DDBJ databases">
        <authorList>
            <person name="de Groot N.N."/>
        </authorList>
    </citation>
    <scope>NUCLEOTIDE SEQUENCE [LARGE SCALE GENOMIC DNA]</scope>
    <source>
        <strain evidence="5 6">DSM 22900</strain>
    </source>
</reference>
<dbReference type="Pfam" id="PF16344">
    <property type="entry name" value="FecR_C"/>
    <property type="match status" value="1"/>
</dbReference>
<feature type="transmembrane region" description="Helical" evidence="2">
    <location>
        <begin position="76"/>
        <end position="96"/>
    </location>
</feature>
<organism evidence="5 6">
    <name type="scientific">Parapedobacter composti</name>
    <dbReference type="NCBI Taxonomy" id="623281"/>
    <lineage>
        <taxon>Bacteria</taxon>
        <taxon>Pseudomonadati</taxon>
        <taxon>Bacteroidota</taxon>
        <taxon>Sphingobacteriia</taxon>
        <taxon>Sphingobacteriales</taxon>
        <taxon>Sphingobacteriaceae</taxon>
        <taxon>Parapedobacter</taxon>
    </lineage>
</organism>
<dbReference type="STRING" id="623281.SAMN05421747_1193"/>
<dbReference type="Pfam" id="PF04773">
    <property type="entry name" value="FecR"/>
    <property type="match status" value="1"/>
</dbReference>
<dbReference type="InterPro" id="IPR006860">
    <property type="entry name" value="FecR"/>
</dbReference>
<dbReference type="GO" id="GO:0016989">
    <property type="term" value="F:sigma factor antagonist activity"/>
    <property type="evidence" value="ECO:0007669"/>
    <property type="project" value="TreeGrafter"/>
</dbReference>
<dbReference type="PANTHER" id="PTHR30273:SF2">
    <property type="entry name" value="PROTEIN FECR"/>
    <property type="match status" value="1"/>
</dbReference>
<evidence type="ECO:0000259" key="3">
    <source>
        <dbReference type="Pfam" id="PF04773"/>
    </source>
</evidence>
<evidence type="ECO:0000256" key="1">
    <source>
        <dbReference type="SAM" id="MobiDB-lite"/>
    </source>
</evidence>
<gene>
    <name evidence="5" type="ORF">SAMN05421747_1193</name>
</gene>
<dbReference type="EMBL" id="FOLL01000019">
    <property type="protein sequence ID" value="SFC68128.1"/>
    <property type="molecule type" value="Genomic_DNA"/>
</dbReference>
<dbReference type="Gene3D" id="2.60.120.1440">
    <property type="match status" value="1"/>
</dbReference>
<evidence type="ECO:0000259" key="4">
    <source>
        <dbReference type="Pfam" id="PF16344"/>
    </source>
</evidence>
<dbReference type="Proteomes" id="UP000199577">
    <property type="component" value="Unassembled WGS sequence"/>
</dbReference>
<dbReference type="InterPro" id="IPR012373">
    <property type="entry name" value="Ferrdict_sens_TM"/>
</dbReference>
<keyword evidence="2" id="KW-0472">Membrane</keyword>
<accession>A0A1I1LAV1</accession>
<feature type="region of interest" description="Disordered" evidence="1">
    <location>
        <begin position="1"/>
        <end position="46"/>
    </location>
</feature>
<dbReference type="Gene3D" id="3.55.50.30">
    <property type="match status" value="1"/>
</dbReference>
<keyword evidence="2" id="KW-0812">Transmembrane</keyword>
<feature type="domain" description="Protein FecR C-terminal" evidence="4">
    <location>
        <begin position="314"/>
        <end position="367"/>
    </location>
</feature>
<evidence type="ECO:0000313" key="6">
    <source>
        <dbReference type="Proteomes" id="UP000199577"/>
    </source>
</evidence>
<protein>
    <submittedName>
        <fullName evidence="5">Uncharacterized protein</fullName>
    </submittedName>
</protein>
<name>A0A1I1LAV1_9SPHI</name>
<proteinExistence type="predicted"/>
<feature type="compositionally biased region" description="Basic and acidic residues" evidence="1">
    <location>
        <begin position="8"/>
        <end position="28"/>
    </location>
</feature>
<evidence type="ECO:0000256" key="2">
    <source>
        <dbReference type="SAM" id="Phobius"/>
    </source>
</evidence>